<gene>
    <name evidence="1" type="ORF">QV09_05180</name>
</gene>
<sequence>MLSKCLVARLPSLATYGEEEDKQGYSVMNCLTKEEKLLSSQEVKSHSQETLLEVYRENVQLMNVGTWDTQAKEVQL</sequence>
<evidence type="ECO:0000313" key="1">
    <source>
        <dbReference type="EMBL" id="OBX10575.1"/>
    </source>
</evidence>
<reference evidence="1 2" key="1">
    <citation type="submission" date="2014-11" db="EMBL/GenBank/DDBJ databases">
        <title>Pan-genome of Gallibacterium spp.</title>
        <authorList>
            <person name="Kudirkiene E."/>
            <person name="Bojesen A.M."/>
        </authorList>
    </citation>
    <scope>NUCLEOTIDE SEQUENCE [LARGE SCALE GENOMIC DNA]</scope>
    <source>
        <strain evidence="1 2">18469/18</strain>
    </source>
</reference>
<organism evidence="1 2">
    <name type="scientific">Gallibacterium salpingitidis</name>
    <dbReference type="NCBI Taxonomy" id="505341"/>
    <lineage>
        <taxon>Bacteria</taxon>
        <taxon>Pseudomonadati</taxon>
        <taxon>Pseudomonadota</taxon>
        <taxon>Gammaproteobacteria</taxon>
        <taxon>Pasteurellales</taxon>
        <taxon>Pasteurellaceae</taxon>
        <taxon>Gallibacterium</taxon>
    </lineage>
</organism>
<dbReference type="Proteomes" id="UP000092527">
    <property type="component" value="Unassembled WGS sequence"/>
</dbReference>
<name>A0AB36E2S4_9PAST</name>
<accession>A0AB36E2S4</accession>
<protein>
    <submittedName>
        <fullName evidence="1">Uncharacterized protein</fullName>
    </submittedName>
</protein>
<dbReference type="EMBL" id="JTJU01000026">
    <property type="protein sequence ID" value="OBX10575.1"/>
    <property type="molecule type" value="Genomic_DNA"/>
</dbReference>
<evidence type="ECO:0000313" key="2">
    <source>
        <dbReference type="Proteomes" id="UP000092527"/>
    </source>
</evidence>
<proteinExistence type="predicted"/>
<dbReference type="AlphaFoldDB" id="A0AB36E2S4"/>
<comment type="caution">
    <text evidence="1">The sequence shown here is derived from an EMBL/GenBank/DDBJ whole genome shotgun (WGS) entry which is preliminary data.</text>
</comment>